<feature type="region of interest" description="Disordered" evidence="5">
    <location>
        <begin position="1295"/>
        <end position="1318"/>
    </location>
</feature>
<dbReference type="Pfam" id="PF02902">
    <property type="entry name" value="Peptidase_C48"/>
    <property type="match status" value="1"/>
</dbReference>
<keyword evidence="7" id="KW-1185">Reference proteome</keyword>
<reference evidence="8" key="1">
    <citation type="submission" date="2025-08" db="UniProtKB">
        <authorList>
            <consortium name="RefSeq"/>
        </authorList>
    </citation>
    <scope>IDENTIFICATION</scope>
    <source>
        <strain evidence="8">Mau12</strain>
        <tissue evidence="8">Whole Body</tissue>
    </source>
</reference>
<evidence type="ECO:0000313" key="7">
    <source>
        <dbReference type="Proteomes" id="UP000515162"/>
    </source>
</evidence>
<keyword evidence="4" id="KW-0788">Thiol protease</keyword>
<feature type="compositionally biased region" description="Basic and acidic residues" evidence="5">
    <location>
        <begin position="1404"/>
        <end position="1423"/>
    </location>
</feature>
<sequence>MSLPPEDTDLSTNSAHEYALQIGSNVSAVRVVGSAVGQRFSPSPEAHPNVIERFVSNAETRRSTIPSWENSPVAPSRSEEAAPNAAAAQLLWAENQGLATSHLLPTEPTFETLNTNAYSSPPGDSRFTFPNQNYSPLLPRCVPVPNQRYSPSGSPIHQLHELQNCPLIDSPLRLPPRLPETVPKKVPTPSISRTVDALIDLDQNELVIHYIQQYNNEPVLYQQNLGSGFHVYYQAPEDNQPIVLHIVEHNPQIITESQEQTNQIVPEIQINNIQEQTHQIVPEIQINNIQEQDQKLENGLPERNHPIVTEAQDQNQQTLTEIPEKCLQLASPVITDIQVQSPQDVIEIQEQNHQSVTKIQEEVHQTAPEIQVKIFEISSDIQEQNRQFVTEEQNHQTITEIQEDYLPIPAEIQEQDQDNNVTEVTELASPVVTDIHVQSPQCVIEIDDEDDKDLKFASGDQEQHLNTISEIHEKIQQSPQFVIEIDDEDIEDYKLASNNLEQHLHTIPETEEKKQQIANEFSEKILHLAPDISEHNQQTSELQKEGLQFDSEIEKRDLQIVTDTHKQNHQNVTEIQEESFRLTSDAQKPDQPTVAIEIQENAQFASDNQDQEVQTVTEIHELSRVQFVTDIQEHAQNLQLAKYLREQNQQITAEDQQQEQHYLNFPEIQEQSAQLASEFEGDKQKLASQFLKGNQQFPFKLQQQDQLSVPEIQKQSHQFESKVKKKKLQPFSEYQQKGQQLSDHIENRQIIQQEFTIHSNQVYSKVQYIQTIQTSPPQENNSFEVQPANEVNEFQRDGELNIYPGRQYQNFVVEGATPLPHAEAQPGPQENNSFEVQPANEVNEFQRDGELNPGRQHQNFVVEGATPLPHAEAQPGPQENSFEVQPANEVNEFQRDGELNIYPGRQHQNFVVEGATPLPHAEAQPGPQENSFEVQPANEVNEFQRDGELNIYPGRQHQNFVVEGATPLPHAEAQPGPTPEDISDSVSLEHGEPNTICIRNTFQLIREISDSLVADPEQPEAANHRLSLYLLRKKLADVCHKVLTEAIQGRATDQCITILREILEQTKELRPRPQRPTKDIEFQKEISMGLEILKKIRGMLSGWYTSRESETDSRETGTGFQAQNGKGRGAGRQPENSYLSQKRRNQEENPRLVKYRRVDNSFPRLITNETAEDLIPNNSMAERDKPQSSKRLSIFNPPVYTQHRVRNEAPYIPTPFDDEESSQRFANAGPSSRPMTYSDAVRLGQNGIAESRVNGHSSHSVRSASARVQGSILLHEINRKDQEQYTDLIRTAAQSNSMGSRCVKPGTPPTFQRAKAQSATGSGYYLLHDNQSNIRNSHPPSHGHANRELTEYAKLISRQDENRAPTPQQPKRNASNSSASHSSTTSSSGSSCSTCSTCSTSSDSEPKSAKDSSEVKEAKEANETNKTNETNVTMKIEAPQPQPQPQPPTRLTKIGSLQQRFANCVFLRDDFAETFKARAIRRQGASMHLLGIAKEQASVSTDERIAYEKKLREIMFRSGTPHRPFFEIGPVDQPDENNETKFISLTQEHYVRFRELTTSPITKNVIFKYNLQITTDDMFTFSDGEWLNDVIINFYMSMLTERSEKRAGELPAVYAMNTFFMPRLLQAGYSGVKRWTRKVDLFSKEIIPVPVHCGNVHWCMAIINLPKQTIHYYDSMGRPNQPVLDALVNYLKAESLDKRYKPLNVTGFVVEHAQNIPRQGNSSDCGVFSCMFAEYITRNAPITFSQAEMPYFRKKMAMEIAGGELWQ</sequence>
<organism evidence="7 8">
    <name type="scientific">Drosophila mauritiana</name>
    <name type="common">Fruit fly</name>
    <dbReference type="NCBI Taxonomy" id="7226"/>
    <lineage>
        <taxon>Eukaryota</taxon>
        <taxon>Metazoa</taxon>
        <taxon>Ecdysozoa</taxon>
        <taxon>Arthropoda</taxon>
        <taxon>Hexapoda</taxon>
        <taxon>Insecta</taxon>
        <taxon>Pterygota</taxon>
        <taxon>Neoptera</taxon>
        <taxon>Endopterygota</taxon>
        <taxon>Diptera</taxon>
        <taxon>Brachycera</taxon>
        <taxon>Muscomorpha</taxon>
        <taxon>Ephydroidea</taxon>
        <taxon>Drosophilidae</taxon>
        <taxon>Drosophila</taxon>
        <taxon>Sophophora</taxon>
    </lineage>
</organism>
<feature type="compositionally biased region" description="Low complexity" evidence="5">
    <location>
        <begin position="1375"/>
        <end position="1403"/>
    </location>
</feature>
<dbReference type="PANTHER" id="PTHR12606:SF141">
    <property type="entry name" value="GH15225P-RELATED"/>
    <property type="match status" value="1"/>
</dbReference>
<dbReference type="FunFam" id="3.40.395.10:FF:000001">
    <property type="entry name" value="Sentrin-specific protease 1"/>
    <property type="match status" value="1"/>
</dbReference>
<accession>A0A6P8KYK1</accession>
<protein>
    <submittedName>
        <fullName evidence="8">Uncharacterized protein LOC117148197 isoform X1</fullName>
    </submittedName>
</protein>
<feature type="region of interest" description="Disordered" evidence="5">
    <location>
        <begin position="1361"/>
        <end position="1451"/>
    </location>
</feature>
<name>A0A6P8KYK1_DROMA</name>
<dbReference type="RefSeq" id="XP_033171362.1">
    <property type="nucleotide sequence ID" value="XM_033315471.1"/>
</dbReference>
<feature type="compositionally biased region" description="Polar residues" evidence="5">
    <location>
        <begin position="1223"/>
        <end position="1234"/>
    </location>
</feature>
<dbReference type="PROSITE" id="PS50600">
    <property type="entry name" value="ULP_PROTEASE"/>
    <property type="match status" value="1"/>
</dbReference>
<feature type="domain" description="Ubiquitin-like protease family profile" evidence="6">
    <location>
        <begin position="1571"/>
        <end position="1736"/>
    </location>
</feature>
<keyword evidence="2" id="KW-0645">Protease</keyword>
<feature type="compositionally biased region" description="Low complexity" evidence="5">
    <location>
        <begin position="1424"/>
        <end position="1433"/>
    </location>
</feature>
<evidence type="ECO:0000256" key="5">
    <source>
        <dbReference type="SAM" id="MobiDB-lite"/>
    </source>
</evidence>
<dbReference type="GeneID" id="117148197"/>
<dbReference type="SUPFAM" id="SSF54001">
    <property type="entry name" value="Cysteine proteinases"/>
    <property type="match status" value="1"/>
</dbReference>
<dbReference type="InterPro" id="IPR003653">
    <property type="entry name" value="Peptidase_C48_C"/>
</dbReference>
<dbReference type="Proteomes" id="UP000515162">
    <property type="component" value="Chromosome X"/>
</dbReference>
<evidence type="ECO:0000256" key="4">
    <source>
        <dbReference type="ARBA" id="ARBA00022807"/>
    </source>
</evidence>
<evidence type="ECO:0000256" key="1">
    <source>
        <dbReference type="ARBA" id="ARBA00005234"/>
    </source>
</evidence>
<dbReference type="InterPro" id="IPR038765">
    <property type="entry name" value="Papain-like_cys_pep_sf"/>
</dbReference>
<dbReference type="Gene3D" id="3.40.395.10">
    <property type="entry name" value="Adenoviral Proteinase, Chain A"/>
    <property type="match status" value="1"/>
</dbReference>
<evidence type="ECO:0000259" key="6">
    <source>
        <dbReference type="PROSITE" id="PS50600"/>
    </source>
</evidence>
<feature type="region of interest" description="Disordered" evidence="5">
    <location>
        <begin position="62"/>
        <end position="82"/>
    </location>
</feature>
<keyword evidence="3" id="KW-0378">Hydrolase</keyword>
<dbReference type="GO" id="GO:0016926">
    <property type="term" value="P:protein desumoylation"/>
    <property type="evidence" value="ECO:0007669"/>
    <property type="project" value="TreeGrafter"/>
</dbReference>
<feature type="region of interest" description="Disordered" evidence="5">
    <location>
        <begin position="968"/>
        <end position="988"/>
    </location>
</feature>
<evidence type="ECO:0000313" key="8">
    <source>
        <dbReference type="RefSeq" id="XP_033171362.1"/>
    </source>
</evidence>
<dbReference type="GO" id="GO:0080090">
    <property type="term" value="P:regulation of primary metabolic process"/>
    <property type="evidence" value="ECO:0007669"/>
    <property type="project" value="UniProtKB-ARBA"/>
</dbReference>
<dbReference type="PANTHER" id="PTHR12606">
    <property type="entry name" value="SENTRIN/SUMO-SPECIFIC PROTEASE"/>
    <property type="match status" value="1"/>
</dbReference>
<dbReference type="GO" id="GO:0006508">
    <property type="term" value="P:proteolysis"/>
    <property type="evidence" value="ECO:0007669"/>
    <property type="project" value="UniProtKB-KW"/>
</dbReference>
<dbReference type="GO" id="GO:0005634">
    <property type="term" value="C:nucleus"/>
    <property type="evidence" value="ECO:0007669"/>
    <property type="project" value="TreeGrafter"/>
</dbReference>
<gene>
    <name evidence="8" type="primary">LOC117148197</name>
</gene>
<proteinExistence type="inferred from homology"/>
<comment type="similarity">
    <text evidence="1">Belongs to the peptidase C48 family.</text>
</comment>
<feature type="region of interest" description="Disordered" evidence="5">
    <location>
        <begin position="1212"/>
        <end position="1234"/>
    </location>
</feature>
<dbReference type="GO" id="GO:0060255">
    <property type="term" value="P:regulation of macromolecule metabolic process"/>
    <property type="evidence" value="ECO:0007669"/>
    <property type="project" value="UniProtKB-ARBA"/>
</dbReference>
<evidence type="ECO:0000256" key="2">
    <source>
        <dbReference type="ARBA" id="ARBA00022670"/>
    </source>
</evidence>
<feature type="compositionally biased region" description="Polar residues" evidence="5">
    <location>
        <begin position="1365"/>
        <end position="1374"/>
    </location>
</feature>
<dbReference type="GO" id="GO:0016929">
    <property type="term" value="F:deSUMOylase activity"/>
    <property type="evidence" value="ECO:0007669"/>
    <property type="project" value="TreeGrafter"/>
</dbReference>
<evidence type="ECO:0000256" key="3">
    <source>
        <dbReference type="ARBA" id="ARBA00022801"/>
    </source>
</evidence>
<feature type="region of interest" description="Disordered" evidence="5">
    <location>
        <begin position="1107"/>
        <end position="1151"/>
    </location>
</feature>